<proteinExistence type="predicted"/>
<feature type="region of interest" description="Disordered" evidence="1">
    <location>
        <begin position="36"/>
        <end position="64"/>
    </location>
</feature>
<reference evidence="3" key="1">
    <citation type="submission" date="2016-03" db="EMBL/GenBank/DDBJ databases">
        <title>Draft genome sequence of Paenibacillus glacialis DSM 22343.</title>
        <authorList>
            <person name="Shin S.-K."/>
            <person name="Yi H."/>
        </authorList>
    </citation>
    <scope>NUCLEOTIDE SEQUENCE [LARGE SCALE GENOMIC DNA]</scope>
    <source>
        <strain evidence="3">NBRC 105008</strain>
    </source>
</reference>
<dbReference type="EMBL" id="LVEO01000018">
    <property type="protein sequence ID" value="OCB71651.1"/>
    <property type="molecule type" value="Genomic_DNA"/>
</dbReference>
<accession>A0A1B9DPR1</accession>
<organism evidence="2 3">
    <name type="scientific">Flavobacterium glycines</name>
    <dbReference type="NCBI Taxonomy" id="551990"/>
    <lineage>
        <taxon>Bacteria</taxon>
        <taxon>Pseudomonadati</taxon>
        <taxon>Bacteroidota</taxon>
        <taxon>Flavobacteriia</taxon>
        <taxon>Flavobacteriales</taxon>
        <taxon>Flavobacteriaceae</taxon>
        <taxon>Flavobacterium</taxon>
    </lineage>
</organism>
<evidence type="ECO:0000313" key="2">
    <source>
        <dbReference type="EMBL" id="OCB71651.1"/>
    </source>
</evidence>
<dbReference type="AlphaFoldDB" id="A0A1B9DPR1"/>
<gene>
    <name evidence="2" type="ORF">FBGL_10510</name>
</gene>
<comment type="caution">
    <text evidence="2">The sequence shown here is derived from an EMBL/GenBank/DDBJ whole genome shotgun (WGS) entry which is preliminary data.</text>
</comment>
<protein>
    <submittedName>
        <fullName evidence="2">Uncharacterized protein</fullName>
    </submittedName>
</protein>
<name>A0A1B9DPR1_9FLAO</name>
<evidence type="ECO:0000313" key="3">
    <source>
        <dbReference type="Proteomes" id="UP000093226"/>
    </source>
</evidence>
<dbReference type="Proteomes" id="UP000093226">
    <property type="component" value="Unassembled WGS sequence"/>
</dbReference>
<evidence type="ECO:0000256" key="1">
    <source>
        <dbReference type="SAM" id="MobiDB-lite"/>
    </source>
</evidence>
<sequence length="64" mass="7171">MNCKKENSKYLKSQIPILRSLGFSFYIRQSCYSDEGGLERQRTGEAISSSGSHHGDSSFVGMTY</sequence>